<protein>
    <recommendedName>
        <fullName evidence="3">Polyketide cyclase / dehydrase and lipid transport</fullName>
    </recommendedName>
</protein>
<gene>
    <name evidence="1" type="ORF">SAMN06264855_102252</name>
</gene>
<organism evidence="1 2">
    <name type="scientific">Halorubrum vacuolatum</name>
    <name type="common">Natronobacterium vacuolatum</name>
    <dbReference type="NCBI Taxonomy" id="63740"/>
    <lineage>
        <taxon>Archaea</taxon>
        <taxon>Methanobacteriati</taxon>
        <taxon>Methanobacteriota</taxon>
        <taxon>Stenosarchaea group</taxon>
        <taxon>Halobacteria</taxon>
        <taxon>Halobacteriales</taxon>
        <taxon>Haloferacaceae</taxon>
        <taxon>Halorubrum</taxon>
    </lineage>
</organism>
<reference evidence="1 2" key="1">
    <citation type="submission" date="2017-06" db="EMBL/GenBank/DDBJ databases">
        <authorList>
            <person name="Kim H.J."/>
            <person name="Triplett B.A."/>
        </authorList>
    </citation>
    <scope>NUCLEOTIDE SEQUENCE [LARGE SCALE GENOMIC DNA]</scope>
    <source>
        <strain evidence="1 2">DSM 8800</strain>
    </source>
</reference>
<dbReference type="Proteomes" id="UP000198397">
    <property type="component" value="Unassembled WGS sequence"/>
</dbReference>
<evidence type="ECO:0000313" key="1">
    <source>
        <dbReference type="EMBL" id="SNR31977.1"/>
    </source>
</evidence>
<sequence>MNTAARDVVRRRRAAIIEVACDVDVSPSVAAETLRDTRTWPLWSPVIEGVESDDRYVRQGTRGRVRIGCGWVPFRVTGFNGRRWDWIVAGLPATGHSIEAYVGEPNRCRVIIEVPLPAIAYVPTCERALRRFADGLERDAF</sequence>
<dbReference type="SUPFAM" id="SSF55961">
    <property type="entry name" value="Bet v1-like"/>
    <property type="match status" value="1"/>
</dbReference>
<dbReference type="Gene3D" id="3.30.530.20">
    <property type="match status" value="1"/>
</dbReference>
<accession>A0A238VD60</accession>
<dbReference type="AlphaFoldDB" id="A0A238VD60"/>
<dbReference type="InterPro" id="IPR023393">
    <property type="entry name" value="START-like_dom_sf"/>
</dbReference>
<proteinExistence type="predicted"/>
<evidence type="ECO:0008006" key="3">
    <source>
        <dbReference type="Google" id="ProtNLM"/>
    </source>
</evidence>
<dbReference type="OrthoDB" id="66844at2157"/>
<evidence type="ECO:0000313" key="2">
    <source>
        <dbReference type="Proteomes" id="UP000198397"/>
    </source>
</evidence>
<dbReference type="EMBL" id="FZNQ01000002">
    <property type="protein sequence ID" value="SNR31977.1"/>
    <property type="molecule type" value="Genomic_DNA"/>
</dbReference>
<name>A0A238VD60_HALVU</name>
<keyword evidence="2" id="KW-1185">Reference proteome</keyword>
<dbReference type="RefSeq" id="WP_089383700.1">
    <property type="nucleotide sequence ID" value="NZ_FZNQ01000002.1"/>
</dbReference>